<evidence type="ECO:0000256" key="10">
    <source>
        <dbReference type="ARBA" id="ARBA00023201"/>
    </source>
</evidence>
<evidence type="ECO:0000256" key="9">
    <source>
        <dbReference type="ARBA" id="ARBA00023136"/>
    </source>
</evidence>
<gene>
    <name evidence="14" type="ORF">NEZAVI_LOCUS4691</name>
</gene>
<accession>A0A9P0ECX8</accession>
<keyword evidence="4 12" id="KW-0894">Sodium channel</keyword>
<evidence type="ECO:0000256" key="1">
    <source>
        <dbReference type="ARBA" id="ARBA00004141"/>
    </source>
</evidence>
<evidence type="ECO:0000256" key="11">
    <source>
        <dbReference type="ARBA" id="ARBA00023303"/>
    </source>
</evidence>
<dbReference type="GO" id="GO:0005272">
    <property type="term" value="F:sodium channel activity"/>
    <property type="evidence" value="ECO:0007669"/>
    <property type="project" value="UniProtKB-KW"/>
</dbReference>
<keyword evidence="9 13" id="KW-0472">Membrane</keyword>
<comment type="similarity">
    <text evidence="2 12">Belongs to the amiloride-sensitive sodium channel (TC 1.A.6) family.</text>
</comment>
<evidence type="ECO:0000256" key="4">
    <source>
        <dbReference type="ARBA" id="ARBA00022461"/>
    </source>
</evidence>
<evidence type="ECO:0000256" key="8">
    <source>
        <dbReference type="ARBA" id="ARBA00023065"/>
    </source>
</evidence>
<evidence type="ECO:0000313" key="14">
    <source>
        <dbReference type="EMBL" id="CAH1394148.1"/>
    </source>
</evidence>
<protein>
    <submittedName>
        <fullName evidence="14">Uncharacterized protein</fullName>
    </submittedName>
</protein>
<keyword evidence="11 12" id="KW-0407">Ion channel</keyword>
<name>A0A9P0ECX8_NEZVI</name>
<keyword evidence="7" id="KW-0915">Sodium</keyword>
<dbReference type="Proteomes" id="UP001152798">
    <property type="component" value="Chromosome 2"/>
</dbReference>
<sequence length="165" mass="18500">MDCCFLPTVKLCTGRADKVVFFGNPILHLLFPSVHTGHHGCDLKLAWHSQEDVDYKLIRFQNSLRSTLRSPSLVTHVRTYCDASSIHGVRYIAESSRPFFERFLWVVILVVSFILSGYYTVAVWEETPIAVVEIEGAHDNSRIPFPAVTICSNAKMSRAANAGKS</sequence>
<dbReference type="OrthoDB" id="6021021at2759"/>
<evidence type="ECO:0000256" key="13">
    <source>
        <dbReference type="SAM" id="Phobius"/>
    </source>
</evidence>
<evidence type="ECO:0000256" key="2">
    <source>
        <dbReference type="ARBA" id="ARBA00007193"/>
    </source>
</evidence>
<evidence type="ECO:0000256" key="6">
    <source>
        <dbReference type="ARBA" id="ARBA00022989"/>
    </source>
</evidence>
<dbReference type="EMBL" id="OV725078">
    <property type="protein sequence ID" value="CAH1394148.1"/>
    <property type="molecule type" value="Genomic_DNA"/>
</dbReference>
<dbReference type="AlphaFoldDB" id="A0A9P0ECX8"/>
<keyword evidence="8 12" id="KW-0406">Ion transport</keyword>
<evidence type="ECO:0000256" key="7">
    <source>
        <dbReference type="ARBA" id="ARBA00023053"/>
    </source>
</evidence>
<keyword evidence="3 12" id="KW-0813">Transport</keyword>
<dbReference type="InterPro" id="IPR001873">
    <property type="entry name" value="ENaC"/>
</dbReference>
<evidence type="ECO:0000256" key="12">
    <source>
        <dbReference type="RuleBase" id="RU000679"/>
    </source>
</evidence>
<evidence type="ECO:0000313" key="15">
    <source>
        <dbReference type="Proteomes" id="UP001152798"/>
    </source>
</evidence>
<dbReference type="Pfam" id="PF00858">
    <property type="entry name" value="ASC"/>
    <property type="match status" value="1"/>
</dbReference>
<dbReference type="GO" id="GO:0016020">
    <property type="term" value="C:membrane"/>
    <property type="evidence" value="ECO:0007669"/>
    <property type="project" value="UniProtKB-SubCell"/>
</dbReference>
<evidence type="ECO:0000256" key="5">
    <source>
        <dbReference type="ARBA" id="ARBA00022692"/>
    </source>
</evidence>
<keyword evidence="10 12" id="KW-0739">Sodium transport</keyword>
<evidence type="ECO:0000256" key="3">
    <source>
        <dbReference type="ARBA" id="ARBA00022448"/>
    </source>
</evidence>
<comment type="subcellular location">
    <subcellularLocation>
        <location evidence="1">Membrane</location>
        <topology evidence="1">Multi-pass membrane protein</topology>
    </subcellularLocation>
</comment>
<organism evidence="14 15">
    <name type="scientific">Nezara viridula</name>
    <name type="common">Southern green stink bug</name>
    <name type="synonym">Cimex viridulus</name>
    <dbReference type="NCBI Taxonomy" id="85310"/>
    <lineage>
        <taxon>Eukaryota</taxon>
        <taxon>Metazoa</taxon>
        <taxon>Ecdysozoa</taxon>
        <taxon>Arthropoda</taxon>
        <taxon>Hexapoda</taxon>
        <taxon>Insecta</taxon>
        <taxon>Pterygota</taxon>
        <taxon>Neoptera</taxon>
        <taxon>Paraneoptera</taxon>
        <taxon>Hemiptera</taxon>
        <taxon>Heteroptera</taxon>
        <taxon>Panheteroptera</taxon>
        <taxon>Pentatomomorpha</taxon>
        <taxon>Pentatomoidea</taxon>
        <taxon>Pentatomidae</taxon>
        <taxon>Pentatominae</taxon>
        <taxon>Nezara</taxon>
    </lineage>
</organism>
<keyword evidence="5 12" id="KW-0812">Transmembrane</keyword>
<reference evidence="14" key="1">
    <citation type="submission" date="2022-01" db="EMBL/GenBank/DDBJ databases">
        <authorList>
            <person name="King R."/>
        </authorList>
    </citation>
    <scope>NUCLEOTIDE SEQUENCE</scope>
</reference>
<proteinExistence type="inferred from homology"/>
<keyword evidence="6 13" id="KW-1133">Transmembrane helix</keyword>
<feature type="transmembrane region" description="Helical" evidence="13">
    <location>
        <begin position="103"/>
        <end position="124"/>
    </location>
</feature>
<keyword evidence="15" id="KW-1185">Reference proteome</keyword>